<proteinExistence type="predicted"/>
<name>A0A6L5XGH1_9BACT</name>
<evidence type="ECO:0000313" key="1">
    <source>
        <dbReference type="EMBL" id="MSS18583.1"/>
    </source>
</evidence>
<evidence type="ECO:0000313" key="2">
    <source>
        <dbReference type="Proteomes" id="UP000483362"/>
    </source>
</evidence>
<dbReference type="Proteomes" id="UP000483362">
    <property type="component" value="Unassembled WGS sequence"/>
</dbReference>
<evidence type="ECO:0008006" key="3">
    <source>
        <dbReference type="Google" id="ProtNLM"/>
    </source>
</evidence>
<comment type="caution">
    <text evidence="1">The sequence shown here is derived from an EMBL/GenBank/DDBJ whole genome shotgun (WGS) entry which is preliminary data.</text>
</comment>
<gene>
    <name evidence="1" type="ORF">FYJ29_12585</name>
</gene>
<organism evidence="1 2">
    <name type="scientific">Sodaliphilus pleomorphus</name>
    <dbReference type="NCBI Taxonomy" id="2606626"/>
    <lineage>
        <taxon>Bacteria</taxon>
        <taxon>Pseudomonadati</taxon>
        <taxon>Bacteroidota</taxon>
        <taxon>Bacteroidia</taxon>
        <taxon>Bacteroidales</taxon>
        <taxon>Muribaculaceae</taxon>
        <taxon>Sodaliphilus</taxon>
    </lineage>
</organism>
<dbReference type="PROSITE" id="PS51257">
    <property type="entry name" value="PROKAR_LIPOPROTEIN"/>
    <property type="match status" value="1"/>
</dbReference>
<protein>
    <recommendedName>
        <fullName evidence="3">Lipoprotein</fullName>
    </recommendedName>
</protein>
<dbReference type="EMBL" id="VULT01000026">
    <property type="protein sequence ID" value="MSS18583.1"/>
    <property type="molecule type" value="Genomic_DNA"/>
</dbReference>
<dbReference type="AlphaFoldDB" id="A0A6L5XGH1"/>
<accession>A0A6L5XGH1</accession>
<dbReference type="RefSeq" id="WP_154328147.1">
    <property type="nucleotide sequence ID" value="NZ_CP045696.1"/>
</dbReference>
<keyword evidence="2" id="KW-1185">Reference proteome</keyword>
<reference evidence="1 2" key="1">
    <citation type="submission" date="2019-08" db="EMBL/GenBank/DDBJ databases">
        <title>In-depth cultivation of the pig gut microbiome towards novel bacterial diversity and tailored functional studies.</title>
        <authorList>
            <person name="Wylensek D."/>
            <person name="Hitch T.C.A."/>
            <person name="Clavel T."/>
        </authorList>
    </citation>
    <scope>NUCLEOTIDE SEQUENCE [LARGE SCALE GENOMIC DNA]</scope>
    <source>
        <strain evidence="1 2">Oil-RF-744-WCA-WT-10</strain>
    </source>
</reference>
<sequence length="365" mass="41089">MNTLRQFAVLLVTVAIGLSSCQKAVGKVTPVKSDFTFLKKLGIETTGGIVLPDSIDREHIDSRHDAAFMLDFNKQAVPLLDEVLDLTTNPDQRDVMNYILGIKALPGYFTLVAYERAYGDGTAAYVGIYDRQGRLTDFMNCGKWFREEPAWQGEDNQCLVERKKSLLKFVAPGEFVIVRDQGLYSGIVDTTQFECTKTGCKWKIVNELHYRIDAQGHIMLERTVCNKSQNVPATSAFTDKVDEAIYLPRSSGQESLDRLNRLATSSGMVRFESLDNATDAFNGIYDLALALSDRYQYDPQLVLSWMASHRGPGGSRLTRVFEFVFAYSMIPKEVLVKDIESMQDPEARRYIERLTAQWGPRDAVG</sequence>